<dbReference type="Proteomes" id="UP000256326">
    <property type="component" value="Unassembled WGS sequence"/>
</dbReference>
<comment type="catalytic activity">
    <reaction evidence="11">
        <text>Couples ATP hydrolysis with the unwinding of duplex DNA by translocating in the 3'-5' direction.</text>
        <dbReference type="EC" id="5.6.2.4"/>
    </reaction>
</comment>
<keyword evidence="5 14" id="KW-0347">Helicase</keyword>
<evidence type="ECO:0000256" key="6">
    <source>
        <dbReference type="ARBA" id="ARBA00022839"/>
    </source>
</evidence>
<keyword evidence="10" id="KW-0413">Isomerase</keyword>
<evidence type="ECO:0000259" key="16">
    <source>
        <dbReference type="PROSITE" id="PS51198"/>
    </source>
</evidence>
<evidence type="ECO:0000256" key="5">
    <source>
        <dbReference type="ARBA" id="ARBA00022806"/>
    </source>
</evidence>
<dbReference type="OrthoDB" id="9810135at2"/>
<keyword evidence="8" id="KW-0238">DNA-binding</keyword>
<dbReference type="SUPFAM" id="SSF52540">
    <property type="entry name" value="P-loop containing nucleoside triphosphate hydrolases"/>
    <property type="match status" value="1"/>
</dbReference>
<accession>A0A3D9D3T4</accession>
<gene>
    <name evidence="18" type="ORF">DRF58_02815</name>
</gene>
<dbReference type="GO" id="GO:0005524">
    <property type="term" value="F:ATP binding"/>
    <property type="evidence" value="ECO:0007669"/>
    <property type="project" value="UniProtKB-UniRule"/>
</dbReference>
<evidence type="ECO:0000256" key="8">
    <source>
        <dbReference type="ARBA" id="ARBA00023125"/>
    </source>
</evidence>
<dbReference type="GO" id="GO:0043138">
    <property type="term" value="F:3'-5' DNA helicase activity"/>
    <property type="evidence" value="ECO:0007669"/>
    <property type="project" value="UniProtKB-EC"/>
</dbReference>
<dbReference type="InterPro" id="IPR000212">
    <property type="entry name" value="DNA_helicase_UvrD/REP"/>
</dbReference>
<dbReference type="PANTHER" id="PTHR11070">
    <property type="entry name" value="UVRD / RECB / PCRA DNA HELICASE FAMILY MEMBER"/>
    <property type="match status" value="1"/>
</dbReference>
<sequence>MQNSYIVINASAGSGKTYRLVQNLLMICLRHPNQSDAIRTILALTFTNKAAKEMKERILFYLGEFVKENYSENQDLKNIQEALAENGYRVTLEDLHYRSQKVLDYILHHYSTLNIGTIDKFNSRLVKSFSYELGLAQNFNLEIQPEPYLIEAVDKMLDEIGEDETVSDAFMDYVNYNLDNNERVNLNQTLYNSAKKFVSDVHYKPLQDNKDFEWQAYENKKNELRENINSYKTKSLEITKQALELVKNRGIEIEDFASGKSGIGGFFVNMLEFHKIKDKKFPFPTTSEESKLETFQKGASTKAKHKQSEILDILPQLISWRREIIELYINSQKKEKVLQAILPLKVNADIQKKLLEIEEENDLVLLSKFNILINENLRNEPSAFIYEKVGTQFQHYFFDEFQDTSSMQWQNFLPLRDNSITSDNTSFTIVGDPKQSIYRFRGGESELMLDIINKKEITPKFATLENLEFNWRSAKNIVDFNNRLYNFMSQDLNEEHQKIFGENAVQGAKSKLEGRVKIHLLENSTKDIFYEETVTKMQNDIQESLNNGFDFSDITILCRGNSDIFNYSQLLGNLKVNYKGKETYIKTISEKGLTLDLAFTLKALIEFLKWNLVPKNLQFLVKMMYFLNISRRIKMTDFTSEIREILSLESKTEIEDFIHSKYNVRLVQKDIPQLNLYNFIEYYVHEFSVENKETDFLLNFLEMLHNYTQNAGATLKEFLKFWEDEASKISIQASENVDAIQIMTIHKAKGLEFPIVFIPMENKNNDTKFSEWFDLESQDELKTVILNQFSPELERYDEDLAYFNAINSYRNKIDRFCIQYVATTRPVEQLFLYLEKPNKTTNYLELLDFVTQFQPTENGELLDSFDVFETSTESLKKQKRKEKKEYLSENIQSISQSIEKASKIEIATTSKSYQNRVEHVRMGIFTHEILSKIKTKKDVSKVLNSYVLEGTITSEEKISIFERIESVLNNDNYSNYFEENLKIINEREMLANENETSKTYRPDRLIETKDGIIIVDFKTGEEKEKDQKQVELYREKLEQFGKKVIKTDVIYI</sequence>
<feature type="coiled-coil region" evidence="15">
    <location>
        <begin position="214"/>
        <end position="241"/>
    </location>
</feature>
<evidence type="ECO:0000256" key="15">
    <source>
        <dbReference type="SAM" id="Coils"/>
    </source>
</evidence>
<dbReference type="InterPro" id="IPR014017">
    <property type="entry name" value="DNA_helicase_UvrD-like_C"/>
</dbReference>
<evidence type="ECO:0000256" key="14">
    <source>
        <dbReference type="PROSITE-ProRule" id="PRU00560"/>
    </source>
</evidence>
<evidence type="ECO:0000256" key="2">
    <source>
        <dbReference type="ARBA" id="ARBA00022741"/>
    </source>
</evidence>
<dbReference type="GO" id="GO:0000725">
    <property type="term" value="P:recombinational repair"/>
    <property type="evidence" value="ECO:0007669"/>
    <property type="project" value="TreeGrafter"/>
</dbReference>
<evidence type="ECO:0000256" key="11">
    <source>
        <dbReference type="ARBA" id="ARBA00034617"/>
    </source>
</evidence>
<feature type="domain" description="UvrD-like helicase ATP-binding" evidence="16">
    <location>
        <begin position="1"/>
        <end position="474"/>
    </location>
</feature>
<evidence type="ECO:0000256" key="13">
    <source>
        <dbReference type="ARBA" id="ARBA00048988"/>
    </source>
</evidence>
<dbReference type="PANTHER" id="PTHR11070:SF67">
    <property type="entry name" value="DNA 3'-5' HELICASE"/>
    <property type="match status" value="1"/>
</dbReference>
<dbReference type="GO" id="GO:0005829">
    <property type="term" value="C:cytosol"/>
    <property type="evidence" value="ECO:0007669"/>
    <property type="project" value="TreeGrafter"/>
</dbReference>
<dbReference type="Pfam" id="PF00580">
    <property type="entry name" value="UvrD-helicase"/>
    <property type="match status" value="1"/>
</dbReference>
<keyword evidence="6" id="KW-0269">Exonuclease</keyword>
<dbReference type="AlphaFoldDB" id="A0A3D9D3T4"/>
<dbReference type="InterPro" id="IPR027417">
    <property type="entry name" value="P-loop_NTPase"/>
</dbReference>
<name>A0A3D9D3T4_9FLAO</name>
<keyword evidence="9" id="KW-0234">DNA repair</keyword>
<evidence type="ECO:0000313" key="18">
    <source>
        <dbReference type="EMBL" id="REC72551.1"/>
    </source>
</evidence>
<evidence type="ECO:0000256" key="12">
    <source>
        <dbReference type="ARBA" id="ARBA00034808"/>
    </source>
</evidence>
<dbReference type="GO" id="GO:0003677">
    <property type="term" value="F:DNA binding"/>
    <property type="evidence" value="ECO:0007669"/>
    <property type="project" value="UniProtKB-KW"/>
</dbReference>
<evidence type="ECO:0000256" key="10">
    <source>
        <dbReference type="ARBA" id="ARBA00023235"/>
    </source>
</evidence>
<organism evidence="18 19">
    <name type="scientific">Epilithonimonas hispanica</name>
    <dbReference type="NCBI Taxonomy" id="358687"/>
    <lineage>
        <taxon>Bacteria</taxon>
        <taxon>Pseudomonadati</taxon>
        <taxon>Bacteroidota</taxon>
        <taxon>Flavobacteriia</taxon>
        <taxon>Flavobacteriales</taxon>
        <taxon>Weeksellaceae</taxon>
        <taxon>Chryseobacterium group</taxon>
        <taxon>Epilithonimonas</taxon>
    </lineage>
</organism>
<feature type="binding site" evidence="14">
    <location>
        <begin position="10"/>
        <end position="17"/>
    </location>
    <ligand>
        <name>ATP</name>
        <dbReference type="ChEBI" id="CHEBI:30616"/>
    </ligand>
</feature>
<keyword evidence="2 14" id="KW-0547">Nucleotide-binding</keyword>
<keyword evidence="3" id="KW-0227">DNA damage</keyword>
<dbReference type="GO" id="GO:0016887">
    <property type="term" value="F:ATP hydrolysis activity"/>
    <property type="evidence" value="ECO:0007669"/>
    <property type="project" value="RHEA"/>
</dbReference>
<evidence type="ECO:0000313" key="19">
    <source>
        <dbReference type="Proteomes" id="UP000256326"/>
    </source>
</evidence>
<keyword evidence="1" id="KW-0540">Nuclease</keyword>
<dbReference type="GO" id="GO:0004527">
    <property type="term" value="F:exonuclease activity"/>
    <property type="evidence" value="ECO:0007669"/>
    <property type="project" value="UniProtKB-KW"/>
</dbReference>
<reference evidence="18 19" key="1">
    <citation type="journal article" date="2006" name="Int. J. Syst. Evol. Microbiol.">
        <title>Chryseobacterium hispanicum sp. nov., isolated from the drinking water distribution system of Sevilla, Spain.</title>
        <authorList>
            <person name="Gallego V."/>
            <person name="Garcia M.T."/>
            <person name="Ventosa A."/>
        </authorList>
    </citation>
    <scope>NUCLEOTIDE SEQUENCE [LARGE SCALE GENOMIC DNA]</scope>
    <source>
        <strain evidence="18 19">KCTC 22104</strain>
    </source>
</reference>
<dbReference type="EC" id="5.6.2.4" evidence="12"/>
<dbReference type="PROSITE" id="PS51198">
    <property type="entry name" value="UVRD_HELICASE_ATP_BIND"/>
    <property type="match status" value="1"/>
</dbReference>
<keyword evidence="7 14" id="KW-0067">ATP-binding</keyword>
<evidence type="ECO:0000256" key="7">
    <source>
        <dbReference type="ARBA" id="ARBA00022840"/>
    </source>
</evidence>
<dbReference type="InterPro" id="IPR014016">
    <property type="entry name" value="UvrD-like_ATP-bd"/>
</dbReference>
<evidence type="ECO:0000256" key="4">
    <source>
        <dbReference type="ARBA" id="ARBA00022801"/>
    </source>
</evidence>
<dbReference type="InterPro" id="IPR011604">
    <property type="entry name" value="PDDEXK-like_dom_sf"/>
</dbReference>
<dbReference type="Gene3D" id="3.40.50.300">
    <property type="entry name" value="P-loop containing nucleotide triphosphate hydrolases"/>
    <property type="match status" value="4"/>
</dbReference>
<proteinExistence type="predicted"/>
<keyword evidence="15" id="KW-0175">Coiled coil</keyword>
<protein>
    <recommendedName>
        <fullName evidence="12">DNA 3'-5' helicase</fullName>
        <ecNumber evidence="12">5.6.2.4</ecNumber>
    </recommendedName>
</protein>
<comment type="caution">
    <text evidence="18">The sequence shown here is derived from an EMBL/GenBank/DDBJ whole genome shotgun (WGS) entry which is preliminary data.</text>
</comment>
<evidence type="ECO:0000256" key="1">
    <source>
        <dbReference type="ARBA" id="ARBA00022722"/>
    </source>
</evidence>
<dbReference type="EMBL" id="QNUG01000004">
    <property type="protein sequence ID" value="REC72551.1"/>
    <property type="molecule type" value="Genomic_DNA"/>
</dbReference>
<keyword evidence="19" id="KW-1185">Reference proteome</keyword>
<dbReference type="Pfam" id="PF13361">
    <property type="entry name" value="UvrD_C"/>
    <property type="match status" value="2"/>
</dbReference>
<dbReference type="Gene3D" id="3.90.320.10">
    <property type="match status" value="1"/>
</dbReference>
<evidence type="ECO:0000256" key="9">
    <source>
        <dbReference type="ARBA" id="ARBA00023204"/>
    </source>
</evidence>
<evidence type="ECO:0000259" key="17">
    <source>
        <dbReference type="PROSITE" id="PS51217"/>
    </source>
</evidence>
<comment type="catalytic activity">
    <reaction evidence="13">
        <text>ATP + H2O = ADP + phosphate + H(+)</text>
        <dbReference type="Rhea" id="RHEA:13065"/>
        <dbReference type="ChEBI" id="CHEBI:15377"/>
        <dbReference type="ChEBI" id="CHEBI:15378"/>
        <dbReference type="ChEBI" id="CHEBI:30616"/>
        <dbReference type="ChEBI" id="CHEBI:43474"/>
        <dbReference type="ChEBI" id="CHEBI:456216"/>
        <dbReference type="EC" id="5.6.2.4"/>
    </reaction>
</comment>
<dbReference type="PROSITE" id="PS51217">
    <property type="entry name" value="UVRD_HELICASE_CTER"/>
    <property type="match status" value="1"/>
</dbReference>
<keyword evidence="4 14" id="KW-0378">Hydrolase</keyword>
<evidence type="ECO:0000256" key="3">
    <source>
        <dbReference type="ARBA" id="ARBA00022763"/>
    </source>
</evidence>
<dbReference type="RefSeq" id="WP_116032574.1">
    <property type="nucleotide sequence ID" value="NZ_JBHLVV010000051.1"/>
</dbReference>
<feature type="domain" description="UvrD-like helicase C-terminal" evidence="17">
    <location>
        <begin position="475"/>
        <end position="750"/>
    </location>
</feature>